<evidence type="ECO:0000313" key="4">
    <source>
        <dbReference type="EMBL" id="KAF3456080.1"/>
    </source>
</evidence>
<dbReference type="Pfam" id="PF13041">
    <property type="entry name" value="PPR_2"/>
    <property type="match status" value="1"/>
</dbReference>
<dbReference type="PROSITE" id="PS51375">
    <property type="entry name" value="PPR"/>
    <property type="match status" value="2"/>
</dbReference>
<organism evidence="4 5">
    <name type="scientific">Rhamnella rubrinervis</name>
    <dbReference type="NCBI Taxonomy" id="2594499"/>
    <lineage>
        <taxon>Eukaryota</taxon>
        <taxon>Viridiplantae</taxon>
        <taxon>Streptophyta</taxon>
        <taxon>Embryophyta</taxon>
        <taxon>Tracheophyta</taxon>
        <taxon>Spermatophyta</taxon>
        <taxon>Magnoliopsida</taxon>
        <taxon>eudicotyledons</taxon>
        <taxon>Gunneridae</taxon>
        <taxon>Pentapetalae</taxon>
        <taxon>rosids</taxon>
        <taxon>fabids</taxon>
        <taxon>Rosales</taxon>
        <taxon>Rhamnaceae</taxon>
        <taxon>rhamnoid group</taxon>
        <taxon>Rhamneae</taxon>
        <taxon>Rhamnella</taxon>
    </lineage>
</organism>
<name>A0A8K0MSP0_9ROSA</name>
<comment type="similarity">
    <text evidence="1">Belongs to the PPR family. P subfamily.</text>
</comment>
<feature type="repeat" description="PPR" evidence="3">
    <location>
        <begin position="65"/>
        <end position="99"/>
    </location>
</feature>
<feature type="repeat" description="PPR" evidence="3">
    <location>
        <begin position="30"/>
        <end position="64"/>
    </location>
</feature>
<comment type="caution">
    <text evidence="4">The sequence shown here is derived from an EMBL/GenBank/DDBJ whole genome shotgun (WGS) entry which is preliminary data.</text>
</comment>
<gene>
    <name evidence="4" type="ORF">FNV43_RR00723</name>
</gene>
<sequence length="136" mass="15260">MVSKNTIEEGDMNDALRIKERMVEYCCLCTNVTVNILINGFCKECRIEKALGFLQEMANEGFRPDWFTYTTLVNGLCKTGHVKHALEIMDVMLQEGFDPDTFTCNSLIFGLRKLGEVKDAIFKLLGISEGALLGNP</sequence>
<keyword evidence="5" id="KW-1185">Reference proteome</keyword>
<evidence type="ECO:0000313" key="5">
    <source>
        <dbReference type="Proteomes" id="UP000796880"/>
    </source>
</evidence>
<dbReference type="Gene3D" id="1.25.40.10">
    <property type="entry name" value="Tetratricopeptide repeat domain"/>
    <property type="match status" value="1"/>
</dbReference>
<dbReference type="AlphaFoldDB" id="A0A8K0MSP0"/>
<protein>
    <recommendedName>
        <fullName evidence="6">Pentatricopeptide repeat-containing protein</fullName>
    </recommendedName>
</protein>
<dbReference type="NCBIfam" id="TIGR00756">
    <property type="entry name" value="PPR"/>
    <property type="match status" value="2"/>
</dbReference>
<evidence type="ECO:0000256" key="3">
    <source>
        <dbReference type="PROSITE-ProRule" id="PRU00708"/>
    </source>
</evidence>
<evidence type="ECO:0000256" key="2">
    <source>
        <dbReference type="ARBA" id="ARBA00022737"/>
    </source>
</evidence>
<dbReference type="EMBL" id="VOIH02000001">
    <property type="protein sequence ID" value="KAF3456080.1"/>
    <property type="molecule type" value="Genomic_DNA"/>
</dbReference>
<dbReference type="Proteomes" id="UP000796880">
    <property type="component" value="Unassembled WGS sequence"/>
</dbReference>
<dbReference type="OrthoDB" id="1934535at2759"/>
<keyword evidence="2" id="KW-0677">Repeat</keyword>
<dbReference type="FunFam" id="1.25.40.10:FF:000294">
    <property type="entry name" value="Pentatricopeptide repeat-containing protein At1g09900"/>
    <property type="match status" value="1"/>
</dbReference>
<accession>A0A8K0MSP0</accession>
<proteinExistence type="inferred from homology"/>
<dbReference type="InterPro" id="IPR011990">
    <property type="entry name" value="TPR-like_helical_dom_sf"/>
</dbReference>
<dbReference type="InterPro" id="IPR002885">
    <property type="entry name" value="PPR_rpt"/>
</dbReference>
<reference evidence="4" key="1">
    <citation type="submission" date="2020-03" db="EMBL/GenBank/DDBJ databases">
        <title>A high-quality chromosome-level genome assembly of a woody plant with both climbing and erect habits, Rhamnella rubrinervis.</title>
        <authorList>
            <person name="Lu Z."/>
            <person name="Yang Y."/>
            <person name="Zhu X."/>
            <person name="Sun Y."/>
        </authorList>
    </citation>
    <scope>NUCLEOTIDE SEQUENCE</scope>
    <source>
        <strain evidence="4">BYM</strain>
        <tissue evidence="4">Leaf</tissue>
    </source>
</reference>
<evidence type="ECO:0008006" key="6">
    <source>
        <dbReference type="Google" id="ProtNLM"/>
    </source>
</evidence>
<dbReference type="PANTHER" id="PTHR47941">
    <property type="entry name" value="PENTATRICOPEPTIDE REPEAT-CONTAINING PROTEIN 3, MITOCHONDRIAL"/>
    <property type="match status" value="1"/>
</dbReference>
<dbReference type="Pfam" id="PF01535">
    <property type="entry name" value="PPR"/>
    <property type="match status" value="1"/>
</dbReference>
<evidence type="ECO:0000256" key="1">
    <source>
        <dbReference type="ARBA" id="ARBA00007626"/>
    </source>
</evidence>